<dbReference type="InterPro" id="IPR000210">
    <property type="entry name" value="BTB/POZ_dom"/>
</dbReference>
<dbReference type="SMART" id="SM00875">
    <property type="entry name" value="BACK"/>
    <property type="match status" value="1"/>
</dbReference>
<name>A0A914GV02_GLORO</name>
<feature type="compositionally biased region" description="Acidic residues" evidence="3">
    <location>
        <begin position="205"/>
        <end position="234"/>
    </location>
</feature>
<dbReference type="AlphaFoldDB" id="A0A914GV02"/>
<sequence length="735" mass="80103">MDLRAAAAVEENGASNGGSSSTSTSHVGANVAAGTQYSSSAPSTFNSFQQFQQQQQNSLDEPNSSRRQSAFSNNGSPSNDQQRNQNTFKADAAGGDVSLTSRLNAFRLKDVGCDVAFVVGEEKEQLKAHKLVLGATSAVFYAMFYGPLGSALIGTAIPRIAPEVPQIVHEPPGAERCTAQAGGGGGGQAPQSSVGIKQPAAAAAAEEEVGDEYYEEYEEDEYEEAEGHEEEEPENMSGDGSYSNSLASSLEGEHHLRDPHKVFTTPHPPAHAQHNHQQRQPQFPFDGKRHFSNGFHAPPAKLGHKTVQAIDDHQLASELAARGLQMICAPDCEPKAFAILIDFVYSDFDVRSLSVRGQLTDDNVMNALYAAKKYAIDALVAECVRYCTARLTATNAVSLLAQARLFDEGTLVEQCYQMIDQNTDVALEATNVADIDRNTLINVLGRSQLDPSSELIIFNAAKAWAEAECSRRSIDRNMENLRKCLGPAMQLIRFSLMDVNAFGVAASSSLLTCEEIAEVFLHLTVRPRPQCRFSSRGFRANSRSKHTVQRFSTLSSKRCTRRENKICFTADRDVLISGVAIYGANQAGSRMIADENSAKTSWEHKVAIKLELVADLYGSPLELLASNEILVSGTFGDPTPFVAHFSDPVPCLANTTYLVTARFMTEEGVSTFQGKEGQAVVSVELPFDQTVRFKFQAWRNGLWNDDGGRTEGQIPALHFLIQWPEEANEAIKNEN</sequence>
<dbReference type="PANTHER" id="PTHR45774">
    <property type="entry name" value="BTB/POZ DOMAIN-CONTAINING"/>
    <property type="match status" value="1"/>
</dbReference>
<dbReference type="InterPro" id="IPR012983">
    <property type="entry name" value="PHR"/>
</dbReference>
<keyword evidence="2" id="KW-0963">Cytoplasm</keyword>
<organism evidence="5 6">
    <name type="scientific">Globodera rostochiensis</name>
    <name type="common">Golden nematode worm</name>
    <name type="synonym">Heterodera rostochiensis</name>
    <dbReference type="NCBI Taxonomy" id="31243"/>
    <lineage>
        <taxon>Eukaryota</taxon>
        <taxon>Metazoa</taxon>
        <taxon>Ecdysozoa</taxon>
        <taxon>Nematoda</taxon>
        <taxon>Chromadorea</taxon>
        <taxon>Rhabditida</taxon>
        <taxon>Tylenchina</taxon>
        <taxon>Tylenchomorpha</taxon>
        <taxon>Tylenchoidea</taxon>
        <taxon>Heteroderidae</taxon>
        <taxon>Heteroderinae</taxon>
        <taxon>Globodera</taxon>
    </lineage>
</organism>
<dbReference type="SUPFAM" id="SSF54695">
    <property type="entry name" value="POZ domain"/>
    <property type="match status" value="1"/>
</dbReference>
<dbReference type="Pfam" id="PF08005">
    <property type="entry name" value="PHR"/>
    <property type="match status" value="1"/>
</dbReference>
<dbReference type="GO" id="GO:0022008">
    <property type="term" value="P:neurogenesis"/>
    <property type="evidence" value="ECO:0007669"/>
    <property type="project" value="TreeGrafter"/>
</dbReference>
<dbReference type="SMART" id="SM00225">
    <property type="entry name" value="BTB"/>
    <property type="match status" value="1"/>
</dbReference>
<feature type="region of interest" description="Disordered" evidence="3">
    <location>
        <begin position="259"/>
        <end position="281"/>
    </location>
</feature>
<evidence type="ECO:0000256" key="3">
    <source>
        <dbReference type="SAM" id="MobiDB-lite"/>
    </source>
</evidence>
<evidence type="ECO:0000256" key="2">
    <source>
        <dbReference type="ARBA" id="ARBA00022490"/>
    </source>
</evidence>
<feature type="compositionally biased region" description="Low complexity" evidence="3">
    <location>
        <begin position="9"/>
        <end position="29"/>
    </location>
</feature>
<feature type="compositionally biased region" description="Polar residues" evidence="3">
    <location>
        <begin position="33"/>
        <end position="44"/>
    </location>
</feature>
<dbReference type="Pfam" id="PF00651">
    <property type="entry name" value="BTB"/>
    <property type="match status" value="2"/>
</dbReference>
<proteinExistence type="predicted"/>
<dbReference type="Gene3D" id="3.30.710.10">
    <property type="entry name" value="Potassium Channel Kv1.1, Chain A"/>
    <property type="match status" value="2"/>
</dbReference>
<dbReference type="InterPro" id="IPR011333">
    <property type="entry name" value="SKP1/BTB/POZ_sf"/>
</dbReference>
<dbReference type="PROSITE" id="PS50097">
    <property type="entry name" value="BTB"/>
    <property type="match status" value="1"/>
</dbReference>
<comment type="subcellular location">
    <subcellularLocation>
        <location evidence="1">Cytoplasm</location>
    </subcellularLocation>
</comment>
<dbReference type="InterPro" id="IPR011705">
    <property type="entry name" value="BACK"/>
</dbReference>
<protein>
    <submittedName>
        <fullName evidence="6">BTB domain-containing protein</fullName>
    </submittedName>
</protein>
<feature type="region of interest" description="Disordered" evidence="3">
    <location>
        <begin position="1"/>
        <end position="84"/>
    </location>
</feature>
<accession>A0A914GV02</accession>
<dbReference type="PANTHER" id="PTHR45774:SF3">
    <property type="entry name" value="BTB (POZ) DOMAIN-CONTAINING 2B-RELATED"/>
    <property type="match status" value="1"/>
</dbReference>
<dbReference type="Pfam" id="PF07707">
    <property type="entry name" value="BACK"/>
    <property type="match status" value="1"/>
</dbReference>
<evidence type="ECO:0000313" key="6">
    <source>
        <dbReference type="WBParaSite" id="Gr19_v10_g1103.t1"/>
    </source>
</evidence>
<feature type="domain" description="BTB" evidence="4">
    <location>
        <begin position="113"/>
        <end position="144"/>
    </location>
</feature>
<dbReference type="InterPro" id="IPR038648">
    <property type="entry name" value="PHR_sf"/>
</dbReference>
<dbReference type="Proteomes" id="UP000887572">
    <property type="component" value="Unplaced"/>
</dbReference>
<feature type="region of interest" description="Disordered" evidence="3">
    <location>
        <begin position="174"/>
        <end position="247"/>
    </location>
</feature>
<feature type="compositionally biased region" description="Polar residues" evidence="3">
    <location>
        <begin position="238"/>
        <end position="247"/>
    </location>
</feature>
<dbReference type="WBParaSite" id="Gr19_v10_g1103.t1">
    <property type="protein sequence ID" value="Gr19_v10_g1103.t1"/>
    <property type="gene ID" value="Gr19_v10_g1103"/>
</dbReference>
<dbReference type="GO" id="GO:0005829">
    <property type="term" value="C:cytosol"/>
    <property type="evidence" value="ECO:0007669"/>
    <property type="project" value="TreeGrafter"/>
</dbReference>
<keyword evidence="5" id="KW-1185">Reference proteome</keyword>
<feature type="compositionally biased region" description="Polar residues" evidence="3">
    <location>
        <begin position="59"/>
        <end position="84"/>
    </location>
</feature>
<dbReference type="Gene3D" id="2.60.120.820">
    <property type="entry name" value="PHR domain"/>
    <property type="match status" value="1"/>
</dbReference>
<reference evidence="6" key="1">
    <citation type="submission" date="2022-11" db="UniProtKB">
        <authorList>
            <consortium name="WormBaseParasite"/>
        </authorList>
    </citation>
    <scope>IDENTIFICATION</scope>
</reference>
<feature type="compositionally biased region" description="Low complexity" evidence="3">
    <location>
        <begin position="45"/>
        <end position="58"/>
    </location>
</feature>
<evidence type="ECO:0000259" key="4">
    <source>
        <dbReference type="PROSITE" id="PS50097"/>
    </source>
</evidence>
<evidence type="ECO:0000256" key="1">
    <source>
        <dbReference type="ARBA" id="ARBA00004496"/>
    </source>
</evidence>
<dbReference type="Gene3D" id="1.25.40.420">
    <property type="match status" value="1"/>
</dbReference>
<evidence type="ECO:0000313" key="5">
    <source>
        <dbReference type="Proteomes" id="UP000887572"/>
    </source>
</evidence>